<accession>A0A450VIF3</accession>
<dbReference type="EMBL" id="CAADFJ010000187">
    <property type="protein sequence ID" value="VFK04530.1"/>
    <property type="molecule type" value="Genomic_DNA"/>
</dbReference>
<reference evidence="4" key="1">
    <citation type="submission" date="2019-02" db="EMBL/GenBank/DDBJ databases">
        <authorList>
            <person name="Gruber-Vodicka R. H."/>
            <person name="Seah K. B. B."/>
        </authorList>
    </citation>
    <scope>NUCLEOTIDE SEQUENCE</scope>
    <source>
        <strain evidence="4">BECK_SA2B12</strain>
        <strain evidence="1">BECK_SA2B15</strain>
        <strain evidence="2">BECK_SA2B20</strain>
    </source>
</reference>
<proteinExistence type="predicted"/>
<sequence>MPSLPEAIVTFLSVFAPLFSSPVWNHVQVLLIGAILCQGPRTVTGRLRVMGLGEEKSFCNYHRVPDRAKWSSIQGSQDTFGAIGWVCADSRRSIGHCGGRDDRTSQR</sequence>
<evidence type="ECO:0000313" key="3">
    <source>
        <dbReference type="EMBL" id="VFK04505.1"/>
    </source>
</evidence>
<gene>
    <name evidence="1" type="ORF">BECKH772A_GA0070896_101755</name>
    <name evidence="2" type="ORF">BECKH772B_GA0070898_101745</name>
    <name evidence="3" type="ORF">BECKH772B_GA0070898_104522</name>
    <name evidence="4" type="ORF">BECKH772C_GA0070978_101875</name>
</gene>
<dbReference type="AlphaFoldDB" id="A0A450VIF3"/>
<dbReference type="EMBL" id="CAADFG010000175">
    <property type="protein sequence ID" value="VFJ99881.1"/>
    <property type="molecule type" value="Genomic_DNA"/>
</dbReference>
<name>A0A450VIF3_9GAMM</name>
<dbReference type="EMBL" id="CAADFI010000452">
    <property type="protein sequence ID" value="VFK04505.1"/>
    <property type="molecule type" value="Genomic_DNA"/>
</dbReference>
<organism evidence="4">
    <name type="scientific">Candidatus Kentrum eta</name>
    <dbReference type="NCBI Taxonomy" id="2126337"/>
    <lineage>
        <taxon>Bacteria</taxon>
        <taxon>Pseudomonadati</taxon>
        <taxon>Pseudomonadota</taxon>
        <taxon>Gammaproteobacteria</taxon>
        <taxon>Candidatus Kentrum</taxon>
    </lineage>
</organism>
<protein>
    <submittedName>
        <fullName evidence="4">Uncharacterized protein</fullName>
    </submittedName>
</protein>
<evidence type="ECO:0000313" key="4">
    <source>
        <dbReference type="EMBL" id="VFK04530.1"/>
    </source>
</evidence>
<dbReference type="EMBL" id="CAADFI010000174">
    <property type="protein sequence ID" value="VFJ99954.1"/>
    <property type="molecule type" value="Genomic_DNA"/>
</dbReference>
<evidence type="ECO:0000313" key="1">
    <source>
        <dbReference type="EMBL" id="VFJ99881.1"/>
    </source>
</evidence>
<evidence type="ECO:0000313" key="2">
    <source>
        <dbReference type="EMBL" id="VFJ99954.1"/>
    </source>
</evidence>